<organism evidence="2 3">
    <name type="scientific">Nonomuraea muscovyensis</name>
    <dbReference type="NCBI Taxonomy" id="1124761"/>
    <lineage>
        <taxon>Bacteria</taxon>
        <taxon>Bacillati</taxon>
        <taxon>Actinomycetota</taxon>
        <taxon>Actinomycetes</taxon>
        <taxon>Streptosporangiales</taxon>
        <taxon>Streptosporangiaceae</taxon>
        <taxon>Nonomuraea</taxon>
    </lineage>
</organism>
<accession>A0A7X0F0R7</accession>
<evidence type="ECO:0000256" key="1">
    <source>
        <dbReference type="SAM" id="Phobius"/>
    </source>
</evidence>
<keyword evidence="1" id="KW-0472">Membrane</keyword>
<evidence type="ECO:0000313" key="3">
    <source>
        <dbReference type="Proteomes" id="UP000583800"/>
    </source>
</evidence>
<dbReference type="Proteomes" id="UP000583800">
    <property type="component" value="Unassembled WGS sequence"/>
</dbReference>
<reference evidence="2 3" key="1">
    <citation type="submission" date="2020-08" db="EMBL/GenBank/DDBJ databases">
        <title>Sequencing the genomes of 1000 actinobacteria strains.</title>
        <authorList>
            <person name="Klenk H.-P."/>
        </authorList>
    </citation>
    <scope>NUCLEOTIDE SEQUENCE [LARGE SCALE GENOMIC DNA]</scope>
    <source>
        <strain evidence="2 3">DSM 45913</strain>
    </source>
</reference>
<dbReference type="AlphaFoldDB" id="A0A7X0F0R7"/>
<gene>
    <name evidence="2" type="ORF">FHU36_004685</name>
</gene>
<feature type="transmembrane region" description="Helical" evidence="1">
    <location>
        <begin position="61"/>
        <end position="81"/>
    </location>
</feature>
<proteinExistence type="predicted"/>
<keyword evidence="3" id="KW-1185">Reference proteome</keyword>
<feature type="transmembrane region" description="Helical" evidence="1">
    <location>
        <begin position="6"/>
        <end position="23"/>
    </location>
</feature>
<protein>
    <submittedName>
        <fullName evidence="2">Heme A synthase</fullName>
    </submittedName>
</protein>
<keyword evidence="1" id="KW-1133">Transmembrane helix</keyword>
<name>A0A7X0F0R7_9ACTN</name>
<dbReference type="EMBL" id="JACHJB010000002">
    <property type="protein sequence ID" value="MBB6348140.1"/>
    <property type="molecule type" value="Genomic_DNA"/>
</dbReference>
<feature type="transmembrane region" description="Helical" evidence="1">
    <location>
        <begin position="35"/>
        <end position="55"/>
    </location>
</feature>
<sequence>MAWLHAAAAVLVLAIASVLWARTRQDRGSTAHGRTTLFIAVFVGQGLIGLTQIATGLAETVIVAHLLGSAFVWAGAVRVFLDTHTRTAPHRHAHGSRFRSRPAALS</sequence>
<comment type="caution">
    <text evidence="2">The sequence shown here is derived from an EMBL/GenBank/DDBJ whole genome shotgun (WGS) entry which is preliminary data.</text>
</comment>
<evidence type="ECO:0000313" key="2">
    <source>
        <dbReference type="EMBL" id="MBB6348140.1"/>
    </source>
</evidence>
<keyword evidence="1" id="KW-0812">Transmembrane</keyword>